<feature type="domain" description="AAA+ ATPase" evidence="1">
    <location>
        <begin position="327"/>
        <end position="455"/>
    </location>
</feature>
<comment type="caution">
    <text evidence="2">The sequence shown here is derived from an EMBL/GenBank/DDBJ whole genome shotgun (WGS) entry which is preliminary data.</text>
</comment>
<dbReference type="InterPro" id="IPR027417">
    <property type="entry name" value="P-loop_NTPase"/>
</dbReference>
<dbReference type="InterPro" id="IPR003593">
    <property type="entry name" value="AAA+_ATPase"/>
</dbReference>
<dbReference type="PANTHER" id="PTHR46411">
    <property type="entry name" value="FAMILY ATPASE, PUTATIVE-RELATED"/>
    <property type="match status" value="1"/>
</dbReference>
<dbReference type="GO" id="GO:0005524">
    <property type="term" value="F:ATP binding"/>
    <property type="evidence" value="ECO:0007669"/>
    <property type="project" value="InterPro"/>
</dbReference>
<dbReference type="SMART" id="SM00382">
    <property type="entry name" value="AAA"/>
    <property type="match status" value="1"/>
</dbReference>
<evidence type="ECO:0000313" key="3">
    <source>
        <dbReference type="Proteomes" id="UP000177171"/>
    </source>
</evidence>
<dbReference type="GO" id="GO:0016887">
    <property type="term" value="F:ATP hydrolysis activity"/>
    <property type="evidence" value="ECO:0007669"/>
    <property type="project" value="InterPro"/>
</dbReference>
<sequence>MSSPEKKNGFWAKLLLLGKFFVKILTFGFVGNLNKKDEEENESAEFTAQELKELKSEIKSLPKTGPWLEIRGIKFPAPGHIFRLKETSRYRLLGPGSLVFVQGVEIFKFYLSMEDIPIEARCLSLDNDGRLATGATIMAVRITDLAEVENEQTYFDNWKMPARELNAFPDGEAVETVDEIMIAAQGMMGAAVFRLPKGAKGIIDLPTVESAGSLDNINSSHLINKIHVKCGLLLLGLDASVEVFKEILVKNFSIPFGAYGDKCKIYFPSFRAHFDLNRSQIRKRAFEPELFNRVILDDDLRTQIISLAKSEEKDLKRWGVANFQKGWGKIYLAYGAPGTGKTMTGEALAEFLGRPLYIVNSMDLGLHTSLFEANFKNVIERTARWNSVTVIDEAESILRSRDLEAIDSNIRITAVLRNLEGLERGIIWFTTNRPFDIDIAIESRIRAMFFFKFPDEAKRRKIWEVTMPSELPIDGMNETILNEITSIQLDGREIKNAIQNAADMASSGKLENVPAEYLLKAAKLIQQNREIMANAKKEGGRTSGKTPGQYL</sequence>
<dbReference type="EMBL" id="MHQY01000005">
    <property type="protein sequence ID" value="OHA14599.1"/>
    <property type="molecule type" value="Genomic_DNA"/>
</dbReference>
<name>A0A1G2LUM9_9BACT</name>
<dbReference type="CDD" id="cd19481">
    <property type="entry name" value="RecA-like_protease"/>
    <property type="match status" value="1"/>
</dbReference>
<gene>
    <name evidence="2" type="ORF">A3G49_05400</name>
</gene>
<dbReference type="Proteomes" id="UP000177171">
    <property type="component" value="Unassembled WGS sequence"/>
</dbReference>
<reference evidence="2 3" key="1">
    <citation type="journal article" date="2016" name="Nat. Commun.">
        <title>Thousands of microbial genomes shed light on interconnected biogeochemical processes in an aquifer system.</title>
        <authorList>
            <person name="Anantharaman K."/>
            <person name="Brown C.T."/>
            <person name="Hug L.A."/>
            <person name="Sharon I."/>
            <person name="Castelle C.J."/>
            <person name="Probst A.J."/>
            <person name="Thomas B.C."/>
            <person name="Singh A."/>
            <person name="Wilkins M.J."/>
            <person name="Karaoz U."/>
            <person name="Brodie E.L."/>
            <person name="Williams K.H."/>
            <person name="Hubbard S.S."/>
            <person name="Banfield J.F."/>
        </authorList>
    </citation>
    <scope>NUCLEOTIDE SEQUENCE [LARGE SCALE GENOMIC DNA]</scope>
</reference>
<dbReference type="SUPFAM" id="SSF52540">
    <property type="entry name" value="P-loop containing nucleoside triphosphate hydrolases"/>
    <property type="match status" value="1"/>
</dbReference>
<proteinExistence type="predicted"/>
<organism evidence="2 3">
    <name type="scientific">Candidatus Sungbacteria bacterium RIFCSPLOWO2_12_FULL_41_11</name>
    <dbReference type="NCBI Taxonomy" id="1802286"/>
    <lineage>
        <taxon>Bacteria</taxon>
        <taxon>Candidatus Sungiibacteriota</taxon>
    </lineage>
</organism>
<dbReference type="Gene3D" id="3.40.50.300">
    <property type="entry name" value="P-loop containing nucleotide triphosphate hydrolases"/>
    <property type="match status" value="1"/>
</dbReference>
<protein>
    <recommendedName>
        <fullName evidence="1">AAA+ ATPase domain-containing protein</fullName>
    </recommendedName>
</protein>
<evidence type="ECO:0000259" key="1">
    <source>
        <dbReference type="SMART" id="SM00382"/>
    </source>
</evidence>
<dbReference type="Pfam" id="PF00004">
    <property type="entry name" value="AAA"/>
    <property type="match status" value="1"/>
</dbReference>
<dbReference type="InterPro" id="IPR003959">
    <property type="entry name" value="ATPase_AAA_core"/>
</dbReference>
<accession>A0A1G2LUM9</accession>
<dbReference type="AlphaFoldDB" id="A0A1G2LUM9"/>
<evidence type="ECO:0000313" key="2">
    <source>
        <dbReference type="EMBL" id="OHA14599.1"/>
    </source>
</evidence>
<dbReference type="PANTHER" id="PTHR46411:SF3">
    <property type="entry name" value="AAA+ ATPASE DOMAIN-CONTAINING PROTEIN"/>
    <property type="match status" value="1"/>
</dbReference>